<dbReference type="InterPro" id="IPR002049">
    <property type="entry name" value="LE_dom"/>
</dbReference>
<dbReference type="InterPro" id="IPR014756">
    <property type="entry name" value="Ig_E-set"/>
</dbReference>
<dbReference type="InterPro" id="IPR002909">
    <property type="entry name" value="IPT_dom"/>
</dbReference>
<dbReference type="Proteomes" id="UP000887540">
    <property type="component" value="Unplaced"/>
</dbReference>
<dbReference type="Gene3D" id="2.60.40.10">
    <property type="entry name" value="Immunoglobulins"/>
    <property type="match status" value="1"/>
</dbReference>
<accession>A0A914EMR0</accession>
<protein>
    <submittedName>
        <fullName evidence="4">EGF-like domain-containing protein</fullName>
    </submittedName>
</protein>
<dbReference type="InterPro" id="IPR050906">
    <property type="entry name" value="Notch_signaling"/>
</dbReference>
<dbReference type="PROSITE" id="PS00022">
    <property type="entry name" value="EGF_1"/>
    <property type="match status" value="1"/>
</dbReference>
<keyword evidence="3" id="KW-1185">Reference proteome</keyword>
<dbReference type="PANTHER" id="PTHR24044">
    <property type="entry name" value="NOTCH LIGAND FAMILY MEMBER"/>
    <property type="match status" value="1"/>
</dbReference>
<dbReference type="Pfam" id="PF01833">
    <property type="entry name" value="TIG"/>
    <property type="match status" value="1"/>
</dbReference>
<evidence type="ECO:0000313" key="3">
    <source>
        <dbReference type="Proteomes" id="UP000887540"/>
    </source>
</evidence>
<evidence type="ECO:0000313" key="4">
    <source>
        <dbReference type="WBParaSite" id="ACRNAN_scaffold9107.g11708.t1"/>
    </source>
</evidence>
<sequence length="767" mass="86064">MVSNCSKNGICLRPGECQCTPGFTGIDCSKCIGMYCSGNASCDYNCVHGKCDMVTKSCVCQDNWSGAACDICPRNNCLVRPELSLILPQTADVNNPNVMIYVHGSDFPQGQSPRYNCLFGGIATQGLWLSSSLIRCPTPPRARPEKHAFNVVPYGTSKYIPYEDDRTLHFTFFAPCDSKICRGSCLGPSCICEHAQTGPTCEFQKNSTENSVKFIEEPAVIRATEGKPYVVAIPNQDHDSVINIDSPIKDLIINLFDKTLRWDNPIGSDSSYPISLKIYSQNVQTELRWNLTVDPIYFPIISKIGNTSDSNKVVLHGYVDKKENGGVKNLPIEIEIYNGTEFLESRTAYANDGIIFKYEVLPYITYNVLYVARAKHPGTSNETSPYISWTIPKIRMSYDEVVRIANETFSLTYKAYTDGLTCNWKISIIEPSEKFSILQHKVTEGNIQNLDISFLTTLKFPFLTVEFVLLFNCDGVNGFVTRQTIITEVRGDIISFQPEQIYIAKYSNKEPQLVSIIVTFHKLISEINGSITTDNSLYPFYLISSDPPISERIASNTTLKMTLGLSSDYTNNVGSLDGILHFPNVHKPIFSIPYRIRKGTYEGLNFVLIIKNVIEKKGENGTGNEAIEVQVFNTDRSLFYSKVARMNAPTEFYPTPAGYYQIVTKSTEYEPYSEIVKITPDMNTLTIYLHPKSPLYAVFDKENLDQETFLPNEETFTTLTLTPSVFTSRHINEEIFVDIVYENGLNDSFIVINGVQNGNIGPFGIEF</sequence>
<dbReference type="SMART" id="SM00181">
    <property type="entry name" value="EGF"/>
    <property type="match status" value="3"/>
</dbReference>
<dbReference type="WBParaSite" id="ACRNAN_scaffold9107.g11708.t1">
    <property type="protein sequence ID" value="ACRNAN_scaffold9107.g11708.t1"/>
    <property type="gene ID" value="ACRNAN_scaffold9107.g11708"/>
</dbReference>
<dbReference type="InterPro" id="IPR000742">
    <property type="entry name" value="EGF"/>
</dbReference>
<organism evidence="3 4">
    <name type="scientific">Acrobeloides nanus</name>
    <dbReference type="NCBI Taxonomy" id="290746"/>
    <lineage>
        <taxon>Eukaryota</taxon>
        <taxon>Metazoa</taxon>
        <taxon>Ecdysozoa</taxon>
        <taxon>Nematoda</taxon>
        <taxon>Chromadorea</taxon>
        <taxon>Rhabditida</taxon>
        <taxon>Tylenchina</taxon>
        <taxon>Cephalobomorpha</taxon>
        <taxon>Cephaloboidea</taxon>
        <taxon>Cephalobidae</taxon>
        <taxon>Acrobeloides</taxon>
    </lineage>
</organism>
<dbReference type="Gene3D" id="2.10.25.10">
    <property type="entry name" value="Laminin"/>
    <property type="match status" value="1"/>
</dbReference>
<feature type="domain" description="EGF-like" evidence="1">
    <location>
        <begin position="17"/>
        <end position="28"/>
    </location>
</feature>
<dbReference type="PANTHER" id="PTHR24044:SF417">
    <property type="entry name" value="WEARY, ISOFORM B"/>
    <property type="match status" value="1"/>
</dbReference>
<dbReference type="GO" id="GO:0005112">
    <property type="term" value="F:Notch binding"/>
    <property type="evidence" value="ECO:0007669"/>
    <property type="project" value="TreeGrafter"/>
</dbReference>
<proteinExistence type="predicted"/>
<evidence type="ECO:0000259" key="2">
    <source>
        <dbReference type="PROSITE" id="PS01248"/>
    </source>
</evidence>
<name>A0A914EMR0_9BILA</name>
<dbReference type="PROSITE" id="PS01248">
    <property type="entry name" value="EGF_LAM_1"/>
    <property type="match status" value="1"/>
</dbReference>
<dbReference type="InterPro" id="IPR013783">
    <property type="entry name" value="Ig-like_fold"/>
</dbReference>
<reference evidence="4" key="1">
    <citation type="submission" date="2022-11" db="UniProtKB">
        <authorList>
            <consortium name="WormBaseParasite"/>
        </authorList>
    </citation>
    <scope>IDENTIFICATION</scope>
</reference>
<dbReference type="AlphaFoldDB" id="A0A914EMR0"/>
<dbReference type="SUPFAM" id="SSF81296">
    <property type="entry name" value="E set domains"/>
    <property type="match status" value="1"/>
</dbReference>
<evidence type="ECO:0000259" key="1">
    <source>
        <dbReference type="PROSITE" id="PS00022"/>
    </source>
</evidence>
<feature type="domain" description="Laminin EGF-like" evidence="2">
    <location>
        <begin position="17"/>
        <end position="51"/>
    </location>
</feature>